<name>A0A7M5V8T3_9CNID</name>
<dbReference type="RefSeq" id="XP_066929164.1">
    <property type="nucleotide sequence ID" value="XM_067073063.1"/>
</dbReference>
<keyword evidence="1 2" id="KW-0175">Coiled coil</keyword>
<dbReference type="SMART" id="SM00462">
    <property type="entry name" value="PTB"/>
    <property type="match status" value="1"/>
</dbReference>
<dbReference type="OrthoDB" id="10030336at2759"/>
<proteinExistence type="predicted"/>
<dbReference type="PANTHER" id="PTHR11232">
    <property type="entry name" value="PHOSPHOTYROSINE INTERACTION DOMAIN-CONTAINING FAMILY MEMBER"/>
    <property type="match status" value="1"/>
</dbReference>
<dbReference type="AlphaFoldDB" id="A0A7M5V8T3"/>
<feature type="compositionally biased region" description="Low complexity" evidence="3">
    <location>
        <begin position="440"/>
        <end position="455"/>
    </location>
</feature>
<dbReference type="GO" id="GO:0050998">
    <property type="term" value="F:nitric-oxide synthase binding"/>
    <property type="evidence" value="ECO:0007669"/>
    <property type="project" value="TreeGrafter"/>
</dbReference>
<dbReference type="SUPFAM" id="SSF50729">
    <property type="entry name" value="PH domain-like"/>
    <property type="match status" value="1"/>
</dbReference>
<dbReference type="InterPro" id="IPR011993">
    <property type="entry name" value="PH-like_dom_sf"/>
</dbReference>
<evidence type="ECO:0000256" key="2">
    <source>
        <dbReference type="SAM" id="Coils"/>
    </source>
</evidence>
<evidence type="ECO:0000256" key="3">
    <source>
        <dbReference type="SAM" id="MobiDB-lite"/>
    </source>
</evidence>
<evidence type="ECO:0000313" key="5">
    <source>
        <dbReference type="EnsemblMetazoa" id="CLYHEMP011761.1"/>
    </source>
</evidence>
<feature type="domain" description="PID" evidence="4">
    <location>
        <begin position="39"/>
        <end position="173"/>
    </location>
</feature>
<protein>
    <recommendedName>
        <fullName evidence="4">PID domain-containing protein</fullName>
    </recommendedName>
</protein>
<dbReference type="Proteomes" id="UP000594262">
    <property type="component" value="Unplaced"/>
</dbReference>
<sequence>MNFMKGKISTGGTSTQYETVEDSKDLRIPVQSEEAFEHGINFKCKYIGTEEIPRPNSRVEIVAAMRRIRYEHKYRNIKKRKVFVDISADGIKVTIRKKKKKNVKPDESTLFIMQYAINRVFYVSHDSQDLKIFSYIARGEDGVFRCCVFKALGKSQAMHVVRTIGQAFEVCHKINKVRDKTTSPTDEKESPIHSDKIDAQITDTDEKSPEETDIDDVCESDIDSPNIKGGTHELQPSTLVTDIDNVRNLNELPPPLVPTKQVHGVPMPSLVNGQVGGEKHGAFTLQQIQQLYHQQLLQQINEADTARNELSRVRAQLKVEMDARSQAQQQVHRLLAQNREMLVMIQRLMSQVSDKYAKDNNEPLNETWILSELSSNFSMNSSSNLYKTDSLTNSNLLGSRNIDFSSQVFDNSNIGPSPSHKNVNVDPITSPFKGAFNPESSGISSQNGSISTNGGFTSTQDIESNVKASNPFASDAYKLTFGTSFNSSHNPQQTSLNSTMNSTDIVNNNAKSTLIQ</sequence>
<dbReference type="FunFam" id="2.30.29.30:FF:000124">
    <property type="entry name" value="carboxyl-terminal PDZ ligand of neuronal nitric oxide synthase protein-like"/>
    <property type="match status" value="1"/>
</dbReference>
<organism evidence="5 6">
    <name type="scientific">Clytia hemisphaerica</name>
    <dbReference type="NCBI Taxonomy" id="252671"/>
    <lineage>
        <taxon>Eukaryota</taxon>
        <taxon>Metazoa</taxon>
        <taxon>Cnidaria</taxon>
        <taxon>Hydrozoa</taxon>
        <taxon>Hydroidolina</taxon>
        <taxon>Leptothecata</taxon>
        <taxon>Obeliida</taxon>
        <taxon>Clytiidae</taxon>
        <taxon>Clytia</taxon>
    </lineage>
</organism>
<feature type="coiled-coil region" evidence="2">
    <location>
        <begin position="293"/>
        <end position="320"/>
    </location>
</feature>
<feature type="region of interest" description="Disordered" evidence="3">
    <location>
        <begin position="486"/>
        <end position="516"/>
    </location>
</feature>
<dbReference type="PROSITE" id="PS01179">
    <property type="entry name" value="PID"/>
    <property type="match status" value="1"/>
</dbReference>
<feature type="region of interest" description="Disordered" evidence="3">
    <location>
        <begin position="435"/>
        <end position="456"/>
    </location>
</feature>
<dbReference type="InterPro" id="IPR051133">
    <property type="entry name" value="Adapter_Engulfment-Domain"/>
</dbReference>
<dbReference type="EnsemblMetazoa" id="CLYHEMT011761.1">
    <property type="protein sequence ID" value="CLYHEMP011761.1"/>
    <property type="gene ID" value="CLYHEMG011761"/>
</dbReference>
<dbReference type="Gene3D" id="2.30.29.30">
    <property type="entry name" value="Pleckstrin-homology domain (PH domain)/Phosphotyrosine-binding domain (PTB)"/>
    <property type="match status" value="1"/>
</dbReference>
<reference evidence="5" key="1">
    <citation type="submission" date="2021-01" db="UniProtKB">
        <authorList>
            <consortium name="EnsemblMetazoa"/>
        </authorList>
    </citation>
    <scope>IDENTIFICATION</scope>
</reference>
<dbReference type="GeneID" id="136816744"/>
<evidence type="ECO:0000259" key="4">
    <source>
        <dbReference type="PROSITE" id="PS01179"/>
    </source>
</evidence>
<keyword evidence="6" id="KW-1185">Reference proteome</keyword>
<evidence type="ECO:0000256" key="1">
    <source>
        <dbReference type="ARBA" id="ARBA00023054"/>
    </source>
</evidence>
<accession>A0A7M5V8T3</accession>
<dbReference type="InterPro" id="IPR006020">
    <property type="entry name" value="PTB/PI_dom"/>
</dbReference>
<evidence type="ECO:0000313" key="6">
    <source>
        <dbReference type="Proteomes" id="UP000594262"/>
    </source>
</evidence>
<dbReference type="Pfam" id="PF00640">
    <property type="entry name" value="PID"/>
    <property type="match status" value="1"/>
</dbReference>
<dbReference type="PANTHER" id="PTHR11232:SF17">
    <property type="entry name" value="CAPON-LIKE PROTEIN"/>
    <property type="match status" value="1"/>
</dbReference>